<dbReference type="AlphaFoldDB" id="A0A3A8JMJ0"/>
<keyword evidence="4" id="KW-1185">Reference proteome</keyword>
<feature type="signal peptide" evidence="2">
    <location>
        <begin position="1"/>
        <end position="17"/>
    </location>
</feature>
<sequence length="97" mass="10029">MGALTLGVALLAPPAFAGAPNQCQTNCNQKVGGQMQSCTLSCPKPGSTAAKDSQACMQRCAVKMKTAMAKCNKKCPKGGPKAKPQHTGHDDEDGHDE</sequence>
<evidence type="ECO:0000256" key="2">
    <source>
        <dbReference type="SAM" id="SignalP"/>
    </source>
</evidence>
<protein>
    <submittedName>
        <fullName evidence="3">Uncharacterized protein</fullName>
    </submittedName>
</protein>
<feature type="chain" id="PRO_5017202677" evidence="2">
    <location>
        <begin position="18"/>
        <end position="97"/>
    </location>
</feature>
<reference evidence="4" key="1">
    <citation type="submission" date="2018-09" db="EMBL/GenBank/DDBJ databases">
        <authorList>
            <person name="Livingstone P.G."/>
            <person name="Whitworth D.E."/>
        </authorList>
    </citation>
    <scope>NUCLEOTIDE SEQUENCE [LARGE SCALE GENOMIC DNA]</scope>
    <source>
        <strain evidence="4">CA054A</strain>
    </source>
</reference>
<name>A0A3A8JMJ0_9BACT</name>
<keyword evidence="2" id="KW-0732">Signal</keyword>
<dbReference type="Proteomes" id="UP000268094">
    <property type="component" value="Unassembled WGS sequence"/>
</dbReference>
<evidence type="ECO:0000313" key="4">
    <source>
        <dbReference type="Proteomes" id="UP000268094"/>
    </source>
</evidence>
<feature type="region of interest" description="Disordered" evidence="1">
    <location>
        <begin position="73"/>
        <end position="97"/>
    </location>
</feature>
<evidence type="ECO:0000256" key="1">
    <source>
        <dbReference type="SAM" id="MobiDB-lite"/>
    </source>
</evidence>
<gene>
    <name evidence="3" type="ORF">D7V88_02205</name>
</gene>
<organism evidence="3 4">
    <name type="scientific">Corallococcus terminator</name>
    <dbReference type="NCBI Taxonomy" id="2316733"/>
    <lineage>
        <taxon>Bacteria</taxon>
        <taxon>Pseudomonadati</taxon>
        <taxon>Myxococcota</taxon>
        <taxon>Myxococcia</taxon>
        <taxon>Myxococcales</taxon>
        <taxon>Cystobacterineae</taxon>
        <taxon>Myxococcaceae</taxon>
        <taxon>Corallococcus</taxon>
    </lineage>
</organism>
<evidence type="ECO:0000313" key="3">
    <source>
        <dbReference type="EMBL" id="RKG93524.1"/>
    </source>
</evidence>
<dbReference type="EMBL" id="RAVZ01000007">
    <property type="protein sequence ID" value="RKG93524.1"/>
    <property type="molecule type" value="Genomic_DNA"/>
</dbReference>
<proteinExistence type="predicted"/>
<comment type="caution">
    <text evidence="3">The sequence shown here is derived from an EMBL/GenBank/DDBJ whole genome shotgun (WGS) entry which is preliminary data.</text>
</comment>
<accession>A0A3A8JMJ0</accession>